<evidence type="ECO:0000256" key="8">
    <source>
        <dbReference type="ARBA" id="ARBA00022692"/>
    </source>
</evidence>
<dbReference type="PANTHER" id="PTHR43507:SF20">
    <property type="entry name" value="NADH-UBIQUINONE OXIDOREDUCTASE CHAIN 4"/>
    <property type="match status" value="1"/>
</dbReference>
<comment type="catalytic activity">
    <reaction evidence="16 17">
        <text>a ubiquinone + NADH + 5 H(+)(in) = a ubiquinol + NAD(+) + 4 H(+)(out)</text>
        <dbReference type="Rhea" id="RHEA:29091"/>
        <dbReference type="Rhea" id="RHEA-COMP:9565"/>
        <dbReference type="Rhea" id="RHEA-COMP:9566"/>
        <dbReference type="ChEBI" id="CHEBI:15378"/>
        <dbReference type="ChEBI" id="CHEBI:16389"/>
        <dbReference type="ChEBI" id="CHEBI:17976"/>
        <dbReference type="ChEBI" id="CHEBI:57540"/>
        <dbReference type="ChEBI" id="CHEBI:57945"/>
        <dbReference type="EC" id="7.1.1.2"/>
    </reaction>
</comment>
<keyword evidence="13 17" id="KW-0830">Ubiquinone</keyword>
<evidence type="ECO:0000256" key="3">
    <source>
        <dbReference type="ARBA" id="ARBA00009025"/>
    </source>
</evidence>
<dbReference type="GO" id="GO:0042773">
    <property type="term" value="P:ATP synthesis coupled electron transport"/>
    <property type="evidence" value="ECO:0007669"/>
    <property type="project" value="InterPro"/>
</dbReference>
<feature type="transmembrane region" description="Helical" evidence="17">
    <location>
        <begin position="416"/>
        <end position="439"/>
    </location>
</feature>
<evidence type="ECO:0000256" key="1">
    <source>
        <dbReference type="ARBA" id="ARBA00003257"/>
    </source>
</evidence>
<evidence type="ECO:0000256" key="14">
    <source>
        <dbReference type="ARBA" id="ARBA00023128"/>
    </source>
</evidence>
<keyword evidence="14 17" id="KW-0496">Mitochondrion</keyword>
<dbReference type="InterPro" id="IPR003918">
    <property type="entry name" value="NADH_UbQ_OxRdtase"/>
</dbReference>
<feature type="transmembrane region" description="Helical" evidence="17">
    <location>
        <begin position="12"/>
        <end position="35"/>
    </location>
</feature>
<evidence type="ECO:0000256" key="11">
    <source>
        <dbReference type="ARBA" id="ARBA00022989"/>
    </source>
</evidence>
<dbReference type="GO" id="GO:0003954">
    <property type="term" value="F:NADH dehydrogenase activity"/>
    <property type="evidence" value="ECO:0007669"/>
    <property type="project" value="TreeGrafter"/>
</dbReference>
<feature type="transmembrane region" description="Helical" evidence="17">
    <location>
        <begin position="139"/>
        <end position="163"/>
    </location>
</feature>
<dbReference type="AlphaFoldDB" id="A0A343K687"/>
<feature type="transmembrane region" description="Helical" evidence="17">
    <location>
        <begin position="55"/>
        <end position="76"/>
    </location>
</feature>
<proteinExistence type="inferred from homology"/>
<evidence type="ECO:0000256" key="15">
    <source>
        <dbReference type="ARBA" id="ARBA00023136"/>
    </source>
</evidence>
<keyword evidence="15 17" id="KW-0472">Membrane</keyword>
<comment type="function">
    <text evidence="1">Core subunit of the mitochondrial membrane respiratory chain NADH dehydrogenase (Complex I) that is believed to belong to the minimal assembly required for catalysis. Complex I functions in the transfer of electrons from NADH to the respiratory chain. The immediate electron acceptor for the enzyme is believed to be ubiquinone.</text>
</comment>
<keyword evidence="12 17" id="KW-0520">NAD</keyword>
<comment type="function">
    <text evidence="17">Core subunit of the mitochondrial membrane respiratory chain NADH dehydrogenase (Complex I) which catalyzes electron transfer from NADH through the respiratory chain, using ubiquinone as an electron acceptor. Essential for the catalytic activity and assembly of complex I.</text>
</comment>
<evidence type="ECO:0000256" key="12">
    <source>
        <dbReference type="ARBA" id="ARBA00023027"/>
    </source>
</evidence>
<keyword evidence="9" id="KW-1278">Translocase</keyword>
<dbReference type="EC" id="7.1.1.2" evidence="4 17"/>
<evidence type="ECO:0000256" key="16">
    <source>
        <dbReference type="ARBA" id="ARBA00049551"/>
    </source>
</evidence>
<keyword evidence="10 17" id="KW-0249">Electron transport</keyword>
<evidence type="ECO:0000256" key="4">
    <source>
        <dbReference type="ARBA" id="ARBA00012944"/>
    </source>
</evidence>
<evidence type="ECO:0000256" key="7">
    <source>
        <dbReference type="ARBA" id="ARBA00022660"/>
    </source>
</evidence>
<keyword evidence="6 17" id="KW-0813">Transport</keyword>
<sequence>MLMGLFSILMTISLLFWWDLICILFIFVFFLFNFYHYNMYYSNLSYFLGGDMMSYLLLVLSFWILILMYMSSFLIFKNKINSLEFLYVCLLLLLFLFLTFSTFNLFLFYVFFEASLVPTFILILGWGYQPERLLAGYYLLFYTLFASLPMLICIFFIMINYNTLTFDLININLNFYFYISLTLAFLIKMPVFFFHFWLPKAHVEAPVSGSMILAGVLLKLGGYGLIRVIKFFNGSLLSLNLFWCCVSLFGMVVVGMICLSQFDIKSLIAYSSVGHMGMVICGIMTMNYWGLYGSLVMMIAHGLCSSGLFSLANMVYERTGSRSLFVNSGLLTFMPSLSLFWFLFSVDNMAAPPSLNLLGELLLINSVMGWCSLSFIFISLASFLSCCYSIYMYSITQHGSLYSGLLSSSSGDVREFFLLLLHLIPLNIFFLKSDFIMLFF</sequence>
<evidence type="ECO:0000256" key="2">
    <source>
        <dbReference type="ARBA" id="ARBA00004225"/>
    </source>
</evidence>
<feature type="transmembrane region" description="Helical" evidence="17">
    <location>
        <begin position="291"/>
        <end position="312"/>
    </location>
</feature>
<keyword evidence="11 17" id="KW-1133">Transmembrane helix</keyword>
<feature type="transmembrane region" description="Helical" evidence="17">
    <location>
        <begin position="83"/>
        <end position="100"/>
    </location>
</feature>
<evidence type="ECO:0000256" key="10">
    <source>
        <dbReference type="ARBA" id="ARBA00022982"/>
    </source>
</evidence>
<comment type="subcellular location">
    <subcellularLocation>
        <location evidence="2 17">Mitochondrion membrane</location>
        <topology evidence="2 17">Multi-pass membrane protein</topology>
    </subcellularLocation>
</comment>
<feature type="transmembrane region" description="Helical" evidence="17">
    <location>
        <begin position="364"/>
        <end position="395"/>
    </location>
</feature>
<dbReference type="InterPro" id="IPR001750">
    <property type="entry name" value="ND/Mrp_TM"/>
</dbReference>
<name>A0A343K687_9HEMI</name>
<reference evidence="20" key="1">
    <citation type="journal article" date="2017" name="Zool. J. Linn. Soc.">
        <title>Insufficient power of mitogenomic data in resolving the auchenorrhynchan monophyly.</title>
        <authorList>
            <person name="Song N."/>
            <person name="Cai W."/>
            <person name="Li H."/>
        </authorList>
    </citation>
    <scope>NUCLEOTIDE SEQUENCE</scope>
</reference>
<keyword evidence="7 17" id="KW-0679">Respiratory chain</keyword>
<dbReference type="Pfam" id="PF00361">
    <property type="entry name" value="Proton_antipo_M"/>
    <property type="match status" value="1"/>
</dbReference>
<feature type="transmembrane region" description="Helical" evidence="17">
    <location>
        <begin position="175"/>
        <end position="198"/>
    </location>
</feature>
<feature type="domain" description="NADH:ubiquinone oxidoreductase chain 4 N-terminal" evidence="19">
    <location>
        <begin position="2"/>
        <end position="99"/>
    </location>
</feature>
<dbReference type="GO" id="GO:0008137">
    <property type="term" value="F:NADH dehydrogenase (ubiquinone) activity"/>
    <property type="evidence" value="ECO:0007669"/>
    <property type="project" value="UniProtKB-UniRule"/>
</dbReference>
<evidence type="ECO:0000259" key="19">
    <source>
        <dbReference type="Pfam" id="PF01059"/>
    </source>
</evidence>
<accession>A0A343K687</accession>
<feature type="domain" description="NADH:quinone oxidoreductase/Mrp antiporter transmembrane" evidence="18">
    <location>
        <begin position="104"/>
        <end position="384"/>
    </location>
</feature>
<feature type="transmembrane region" description="Helical" evidence="17">
    <location>
        <begin position="324"/>
        <end position="344"/>
    </location>
</feature>
<evidence type="ECO:0000256" key="17">
    <source>
        <dbReference type="RuleBase" id="RU003297"/>
    </source>
</evidence>
<evidence type="ECO:0000259" key="18">
    <source>
        <dbReference type="Pfam" id="PF00361"/>
    </source>
</evidence>
<dbReference type="Pfam" id="PF01059">
    <property type="entry name" value="Oxidored_q5_N"/>
    <property type="match status" value="1"/>
</dbReference>
<geneLocation type="mitochondrion" evidence="20"/>
<keyword evidence="8 17" id="KW-0812">Transmembrane</keyword>
<feature type="transmembrane region" description="Helical" evidence="17">
    <location>
        <begin position="235"/>
        <end position="260"/>
    </location>
</feature>
<feature type="transmembrane region" description="Helical" evidence="17">
    <location>
        <begin position="210"/>
        <end position="229"/>
    </location>
</feature>
<dbReference type="PRINTS" id="PR01437">
    <property type="entry name" value="NUOXDRDTASE4"/>
</dbReference>
<dbReference type="PANTHER" id="PTHR43507">
    <property type="entry name" value="NADH-UBIQUINONE OXIDOREDUCTASE CHAIN 4"/>
    <property type="match status" value="1"/>
</dbReference>
<comment type="similarity">
    <text evidence="3 17">Belongs to the complex I subunit 4 family.</text>
</comment>
<feature type="transmembrane region" description="Helical" evidence="17">
    <location>
        <begin position="267"/>
        <end position="285"/>
    </location>
</feature>
<evidence type="ECO:0000256" key="6">
    <source>
        <dbReference type="ARBA" id="ARBA00022448"/>
    </source>
</evidence>
<evidence type="ECO:0000256" key="9">
    <source>
        <dbReference type="ARBA" id="ARBA00022967"/>
    </source>
</evidence>
<feature type="transmembrane region" description="Helical" evidence="17">
    <location>
        <begin position="106"/>
        <end position="127"/>
    </location>
</feature>
<dbReference type="EMBL" id="KX437733">
    <property type="protein sequence ID" value="ATD53086.1"/>
    <property type="molecule type" value="Genomic_DNA"/>
</dbReference>
<dbReference type="GO" id="GO:0048039">
    <property type="term" value="F:ubiquinone binding"/>
    <property type="evidence" value="ECO:0007669"/>
    <property type="project" value="TreeGrafter"/>
</dbReference>
<gene>
    <name evidence="20" type="primary">nad4</name>
</gene>
<dbReference type="GO" id="GO:0031966">
    <property type="term" value="C:mitochondrial membrane"/>
    <property type="evidence" value="ECO:0007669"/>
    <property type="project" value="UniProtKB-SubCell"/>
</dbReference>
<evidence type="ECO:0000256" key="5">
    <source>
        <dbReference type="ARBA" id="ARBA00021006"/>
    </source>
</evidence>
<organism evidence="20">
    <name type="scientific">Coreidae sp. EMHAU-2015-Zz052308</name>
    <dbReference type="NCBI Taxonomy" id="2038648"/>
    <lineage>
        <taxon>Eukaryota</taxon>
        <taxon>Metazoa</taxon>
        <taxon>Ecdysozoa</taxon>
        <taxon>Arthropoda</taxon>
        <taxon>Hexapoda</taxon>
        <taxon>Insecta</taxon>
        <taxon>Pterygota</taxon>
        <taxon>Neoptera</taxon>
        <taxon>Paraneoptera</taxon>
        <taxon>Hemiptera</taxon>
        <taxon>Heteroptera</taxon>
        <taxon>Panheteroptera</taxon>
        <taxon>Pentatomomorpha</taxon>
        <taxon>Coreoidea</taxon>
        <taxon>Coreidae</taxon>
    </lineage>
</organism>
<evidence type="ECO:0000256" key="13">
    <source>
        <dbReference type="ARBA" id="ARBA00023075"/>
    </source>
</evidence>
<evidence type="ECO:0000313" key="20">
    <source>
        <dbReference type="EMBL" id="ATD53086.1"/>
    </source>
</evidence>
<protein>
    <recommendedName>
        <fullName evidence="5 17">NADH-ubiquinone oxidoreductase chain 4</fullName>
        <ecNumber evidence="4 17">7.1.1.2</ecNumber>
    </recommendedName>
</protein>
<dbReference type="InterPro" id="IPR000260">
    <property type="entry name" value="NADH4_N"/>
</dbReference>
<dbReference type="GO" id="GO:0015990">
    <property type="term" value="P:electron transport coupled proton transport"/>
    <property type="evidence" value="ECO:0007669"/>
    <property type="project" value="TreeGrafter"/>
</dbReference>